<dbReference type="RefSeq" id="WP_174398652.1">
    <property type="nucleotide sequence ID" value="NZ_VBSB01000009.1"/>
</dbReference>
<name>A0ABX2JZI2_9MYCO</name>
<evidence type="ECO:0000313" key="1">
    <source>
        <dbReference type="EMBL" id="NTY60827.1"/>
    </source>
</evidence>
<dbReference type="EMBL" id="VBSB01000009">
    <property type="protein sequence ID" value="NTY60827.1"/>
    <property type="molecule type" value="Genomic_DNA"/>
</dbReference>
<dbReference type="Gene3D" id="2.60.120.200">
    <property type="match status" value="1"/>
</dbReference>
<proteinExistence type="predicted"/>
<dbReference type="Proteomes" id="UP000708347">
    <property type="component" value="Unassembled WGS sequence"/>
</dbReference>
<comment type="caution">
    <text evidence="1">The sequence shown here is derived from an EMBL/GenBank/DDBJ whole genome shotgun (WGS) entry which is preliminary data.</text>
</comment>
<evidence type="ECO:0000313" key="2">
    <source>
        <dbReference type="Proteomes" id="UP000708347"/>
    </source>
</evidence>
<keyword evidence="2" id="KW-1185">Reference proteome</keyword>
<organism evidence="1 2">
    <name type="scientific">Mycolicibacterium sphagni</name>
    <dbReference type="NCBI Taxonomy" id="1786"/>
    <lineage>
        <taxon>Bacteria</taxon>
        <taxon>Bacillati</taxon>
        <taxon>Actinomycetota</taxon>
        <taxon>Actinomycetes</taxon>
        <taxon>Mycobacteriales</taxon>
        <taxon>Mycobacteriaceae</taxon>
        <taxon>Mycolicibacterium</taxon>
    </lineage>
</organism>
<dbReference type="SUPFAM" id="SSF49899">
    <property type="entry name" value="Concanavalin A-like lectins/glucanases"/>
    <property type="match status" value="1"/>
</dbReference>
<dbReference type="InterPro" id="IPR013320">
    <property type="entry name" value="ConA-like_dom_sf"/>
</dbReference>
<accession>A0ABX2JZI2</accession>
<gene>
    <name evidence="1" type="ORF">FEG63_14870</name>
</gene>
<sequence>MIDPWELILHHSYSGTPGVAFDHAPGRASHGRGIDLDTSDFVLDGQTAGSGAVRTRRRGRISVTPTALWGQLSALSVELVFRRENANGSGHLISTTGSFFVGLFSDGELDLGVHTNWHTPGSHLGLLRHSVALSDFGIDQMSWVKAGFVYDGVASVQLYLNGELAKTWNDRPLQPIRPVTTLTIGNDHSGALPFDGLIDDVKIWRPNPNRITHDFLVRILDGGVSDCWLQWGKKFRAGLTALDAADVECAGSLFLLMNQVQAAIASSVTHSAATRQAWEHAVAEYQRLWAQGEVAAIGSVLARLLETLRAEGVPLDQVDAVRELLESRCFRELVDRVPPLDCDPQFLQMLSGEGI</sequence>
<reference evidence="1 2" key="1">
    <citation type="submission" date="2019-05" db="EMBL/GenBank/DDBJ databases">
        <title>Mycolicibacterium sphagni ENV482 genome assembly.</title>
        <authorList>
            <person name="Chen W."/>
            <person name="Faulkner N.W."/>
            <person name="Hyman M.R."/>
        </authorList>
    </citation>
    <scope>NUCLEOTIDE SEQUENCE [LARGE SCALE GENOMIC DNA]</scope>
    <source>
        <strain evidence="1 2">ENV482</strain>
    </source>
</reference>
<protein>
    <submittedName>
        <fullName evidence="1">LamG domain-containing protein</fullName>
    </submittedName>
</protein>
<dbReference type="Pfam" id="PF13385">
    <property type="entry name" value="Laminin_G_3"/>
    <property type="match status" value="1"/>
</dbReference>